<reference evidence="1" key="1">
    <citation type="journal article" date="2023" name="Plant J.">
        <title>The genome of the king protea, Protea cynaroides.</title>
        <authorList>
            <person name="Chang J."/>
            <person name="Duong T.A."/>
            <person name="Schoeman C."/>
            <person name="Ma X."/>
            <person name="Roodt D."/>
            <person name="Barker N."/>
            <person name="Li Z."/>
            <person name="Van de Peer Y."/>
            <person name="Mizrachi E."/>
        </authorList>
    </citation>
    <scope>NUCLEOTIDE SEQUENCE</scope>
    <source>
        <tissue evidence="1">Young leaves</tissue>
    </source>
</reference>
<organism evidence="1 2">
    <name type="scientific">Protea cynaroides</name>
    <dbReference type="NCBI Taxonomy" id="273540"/>
    <lineage>
        <taxon>Eukaryota</taxon>
        <taxon>Viridiplantae</taxon>
        <taxon>Streptophyta</taxon>
        <taxon>Embryophyta</taxon>
        <taxon>Tracheophyta</taxon>
        <taxon>Spermatophyta</taxon>
        <taxon>Magnoliopsida</taxon>
        <taxon>Proteales</taxon>
        <taxon>Proteaceae</taxon>
        <taxon>Protea</taxon>
    </lineage>
</organism>
<proteinExistence type="predicted"/>
<dbReference type="AlphaFoldDB" id="A0A9Q0QSE5"/>
<comment type="caution">
    <text evidence="1">The sequence shown here is derived from an EMBL/GenBank/DDBJ whole genome shotgun (WGS) entry which is preliminary data.</text>
</comment>
<name>A0A9Q0QSE5_9MAGN</name>
<dbReference type="EMBL" id="JAMYWD010000005">
    <property type="protein sequence ID" value="KAJ4970153.1"/>
    <property type="molecule type" value="Genomic_DNA"/>
</dbReference>
<gene>
    <name evidence="1" type="ORF">NE237_003252</name>
</gene>
<evidence type="ECO:0000313" key="2">
    <source>
        <dbReference type="Proteomes" id="UP001141806"/>
    </source>
</evidence>
<keyword evidence="2" id="KW-1185">Reference proteome</keyword>
<evidence type="ECO:0000313" key="1">
    <source>
        <dbReference type="EMBL" id="KAJ4970153.1"/>
    </source>
</evidence>
<sequence length="196" mass="22052">MPQTGNGATKSVYNPSKASEEQGIALVNHSLEELDFVHWIRCYHEDAPIEPAYGRGGQKVKELLAHWEKHYQMDLSRNEIGSPHPIKTRDHEKSVHQACLVIPSLYVITGGHAIGNSSTKAARAYARELDNLDATLKKERKGDLMIFSKDDLINVVYPHEDALVNFAAIIDFNVTRITIDIGSVTRQFWTNQKCVK</sequence>
<protein>
    <submittedName>
        <fullName evidence="1">Uncharacterized protein</fullName>
    </submittedName>
</protein>
<accession>A0A9Q0QSE5</accession>
<dbReference type="Proteomes" id="UP001141806">
    <property type="component" value="Unassembled WGS sequence"/>
</dbReference>